<dbReference type="SUPFAM" id="SSF53474">
    <property type="entry name" value="alpha/beta-Hydrolases"/>
    <property type="match status" value="1"/>
</dbReference>
<dbReference type="OrthoDB" id="31158at2"/>
<dbReference type="InterPro" id="IPR050261">
    <property type="entry name" value="FrsA_esterase"/>
</dbReference>
<sequence>MVVIRKEFVNSIPVLEVVQEKKLAEKLPLAIFAHGFTSAKENNLHIAYLLAERGFRAVLPDAPYHGERDEGFGEVELSVRFWDIVIKTIHEVNTVKDFYVAGGLAASGEIGLAGTSMGGIVTLGALTQYDWIGAAVSLMGSPSYREMAGWQVDELRKRGHQLPISDEDLAGRIEALGVYDLSLQPEKVGGRPLLFWHGEADTVVPHHYAWEFYEKQLKDQQRNGDIAFISERHAGHKVTRKGTYALVDWFVSHLGSGRESAAERKAAVEL</sequence>
<gene>
    <name evidence="3" type="ORF">DRW41_17600</name>
</gene>
<dbReference type="GO" id="GO:0008236">
    <property type="term" value="F:serine-type peptidase activity"/>
    <property type="evidence" value="ECO:0007669"/>
    <property type="project" value="InterPro"/>
</dbReference>
<evidence type="ECO:0000259" key="2">
    <source>
        <dbReference type="Pfam" id="PF00326"/>
    </source>
</evidence>
<dbReference type="AlphaFoldDB" id="A0A3D8GMR1"/>
<dbReference type="Proteomes" id="UP000257144">
    <property type="component" value="Unassembled WGS sequence"/>
</dbReference>
<dbReference type="InterPro" id="IPR029058">
    <property type="entry name" value="AB_hydrolase_fold"/>
</dbReference>
<dbReference type="Gene3D" id="3.40.50.1820">
    <property type="entry name" value="alpha/beta hydrolase"/>
    <property type="match status" value="1"/>
</dbReference>
<accession>A0A3D8GMR1</accession>
<keyword evidence="4" id="KW-1185">Reference proteome</keyword>
<organism evidence="3 4">
    <name type="scientific">Neobacillus piezotolerans</name>
    <dbReference type="NCBI Taxonomy" id="2259171"/>
    <lineage>
        <taxon>Bacteria</taxon>
        <taxon>Bacillati</taxon>
        <taxon>Bacillota</taxon>
        <taxon>Bacilli</taxon>
        <taxon>Bacillales</taxon>
        <taxon>Bacillaceae</taxon>
        <taxon>Neobacillus</taxon>
    </lineage>
</organism>
<dbReference type="EMBL" id="QNQT01000009">
    <property type="protein sequence ID" value="RDU35552.1"/>
    <property type="molecule type" value="Genomic_DNA"/>
</dbReference>
<dbReference type="PANTHER" id="PTHR22946:SF9">
    <property type="entry name" value="POLYKETIDE TRANSFERASE AF380"/>
    <property type="match status" value="1"/>
</dbReference>
<reference evidence="3 4" key="1">
    <citation type="submission" date="2018-07" db="EMBL/GenBank/DDBJ databases">
        <title>Bacillus sp. YLB-04 draft genome sequence.</title>
        <authorList>
            <person name="Yu L."/>
            <person name="Tang X."/>
        </authorList>
    </citation>
    <scope>NUCLEOTIDE SEQUENCE [LARGE SCALE GENOMIC DNA]</scope>
    <source>
        <strain evidence="3 4">YLB-04</strain>
    </source>
</reference>
<dbReference type="RefSeq" id="WP_115453336.1">
    <property type="nucleotide sequence ID" value="NZ_QNQT01000009.1"/>
</dbReference>
<dbReference type="Pfam" id="PF00326">
    <property type="entry name" value="Peptidase_S9"/>
    <property type="match status" value="1"/>
</dbReference>
<comment type="caution">
    <text evidence="3">The sequence shown here is derived from an EMBL/GenBank/DDBJ whole genome shotgun (WGS) entry which is preliminary data.</text>
</comment>
<evidence type="ECO:0000313" key="4">
    <source>
        <dbReference type="Proteomes" id="UP000257144"/>
    </source>
</evidence>
<dbReference type="InterPro" id="IPR001375">
    <property type="entry name" value="Peptidase_S9_cat"/>
</dbReference>
<protein>
    <submittedName>
        <fullName evidence="3">Esterase</fullName>
    </submittedName>
</protein>
<proteinExistence type="predicted"/>
<dbReference type="GO" id="GO:0006508">
    <property type="term" value="P:proteolysis"/>
    <property type="evidence" value="ECO:0007669"/>
    <property type="project" value="InterPro"/>
</dbReference>
<dbReference type="GO" id="GO:0052689">
    <property type="term" value="F:carboxylic ester hydrolase activity"/>
    <property type="evidence" value="ECO:0007669"/>
    <property type="project" value="UniProtKB-ARBA"/>
</dbReference>
<dbReference type="PANTHER" id="PTHR22946">
    <property type="entry name" value="DIENELACTONE HYDROLASE DOMAIN-CONTAINING PROTEIN-RELATED"/>
    <property type="match status" value="1"/>
</dbReference>
<evidence type="ECO:0000313" key="3">
    <source>
        <dbReference type="EMBL" id="RDU35552.1"/>
    </source>
</evidence>
<feature type="domain" description="Peptidase S9 prolyl oligopeptidase catalytic" evidence="2">
    <location>
        <begin position="48"/>
        <end position="255"/>
    </location>
</feature>
<keyword evidence="1" id="KW-0378">Hydrolase</keyword>
<name>A0A3D8GMR1_9BACI</name>
<evidence type="ECO:0000256" key="1">
    <source>
        <dbReference type="ARBA" id="ARBA00022801"/>
    </source>
</evidence>